<dbReference type="Gene3D" id="3.90.226.10">
    <property type="entry name" value="2-enoyl-CoA Hydratase, Chain A, domain 1"/>
    <property type="match status" value="1"/>
</dbReference>
<dbReference type="CDD" id="cd07020">
    <property type="entry name" value="Clp_protease_NfeD_1"/>
    <property type="match status" value="1"/>
</dbReference>
<dbReference type="PANTHER" id="PTHR33507:SF4">
    <property type="entry name" value="NODULATION COMPETITIVENESS PROTEIN NFED"/>
    <property type="match status" value="1"/>
</dbReference>
<evidence type="ECO:0000259" key="6">
    <source>
        <dbReference type="Pfam" id="PF01957"/>
    </source>
</evidence>
<dbReference type="InterPro" id="IPR012340">
    <property type="entry name" value="NA-bd_OB-fold"/>
</dbReference>
<dbReference type="AlphaFoldDB" id="A1RTE7"/>
<dbReference type="GO" id="GO:0016020">
    <property type="term" value="C:membrane"/>
    <property type="evidence" value="ECO:0007669"/>
    <property type="project" value="UniProtKB-SubCell"/>
</dbReference>
<dbReference type="InterPro" id="IPR052165">
    <property type="entry name" value="Membrane_assoc_protease"/>
</dbReference>
<dbReference type="GeneID" id="4618111"/>
<feature type="transmembrane region" description="Helical" evidence="5">
    <location>
        <begin position="251"/>
        <end position="268"/>
    </location>
</feature>
<evidence type="ECO:0000256" key="2">
    <source>
        <dbReference type="ARBA" id="ARBA00022692"/>
    </source>
</evidence>
<evidence type="ECO:0000256" key="4">
    <source>
        <dbReference type="ARBA" id="ARBA00023136"/>
    </source>
</evidence>
<dbReference type="InterPro" id="IPR056738">
    <property type="entry name" value="NfeD1b_N"/>
</dbReference>
<accession>A1RTE7</accession>
<evidence type="ECO:0000256" key="3">
    <source>
        <dbReference type="ARBA" id="ARBA00022989"/>
    </source>
</evidence>
<protein>
    <submittedName>
        <fullName evidence="8">Nodulation efficiency protein NfeD</fullName>
    </submittedName>
</protein>
<evidence type="ECO:0000313" key="8">
    <source>
        <dbReference type="EMBL" id="ABL88229.1"/>
    </source>
</evidence>
<dbReference type="InterPro" id="IPR029045">
    <property type="entry name" value="ClpP/crotonase-like_dom_sf"/>
</dbReference>
<evidence type="ECO:0000259" key="7">
    <source>
        <dbReference type="Pfam" id="PF25145"/>
    </source>
</evidence>
<keyword evidence="9" id="KW-1185">Reference proteome</keyword>
<dbReference type="STRING" id="384616.Pisl_1056"/>
<dbReference type="Pfam" id="PF01957">
    <property type="entry name" value="NfeD"/>
    <property type="match status" value="1"/>
</dbReference>
<keyword evidence="4 5" id="KW-0472">Membrane</keyword>
<feature type="transmembrane region" description="Helical" evidence="5">
    <location>
        <begin position="228"/>
        <end position="246"/>
    </location>
</feature>
<evidence type="ECO:0000256" key="5">
    <source>
        <dbReference type="SAM" id="Phobius"/>
    </source>
</evidence>
<keyword evidence="3 5" id="KW-1133">Transmembrane helix</keyword>
<keyword evidence="2 5" id="KW-0812">Transmembrane</keyword>
<feature type="transmembrane region" description="Helical" evidence="5">
    <location>
        <begin position="274"/>
        <end position="291"/>
    </location>
</feature>
<feature type="domain" description="NfeD1b N-terminal" evidence="7">
    <location>
        <begin position="22"/>
        <end position="169"/>
    </location>
</feature>
<dbReference type="RefSeq" id="WP_011762804.1">
    <property type="nucleotide sequence ID" value="NC_008701.1"/>
</dbReference>
<dbReference type="Proteomes" id="UP000002595">
    <property type="component" value="Chromosome"/>
</dbReference>
<sequence length="438" mass="47086">MKKWILLLLLTCFSNAYIVHTIYTVEINGIIGPYTLSQIERAISLAEQNNGLVLLLLSTPGGLADVTLQIMKEVGNSPVPVVGFVYPDYSYAWSAGTYVLMSTHIAAMAPHTVIGSCQPIAGGTPVNESKTLNALIGYLETVAKSYGRNGTFARLCITKNVNLGADEALRYKVIDIIANDIDDLLRKINGSSIVLRNQRVEIVVIGSAIQPVTPTPTETLQMWLSDPVVSSILSLLAFILLLTAFLTGHPAAIVAAIILLVVSMFSILPTAWLSLVLIIMGASLIVFEILAGMAAHGVVAGVGAVLVIIGFLSAYPASVFGRELIHIKDWWLIQLGLYINIAVLVGFIGLIIYKAVAVHKVKPPSEFLTNLRGMEGVALDDIEPGVPGFVKVFGEYWKAVSDVSIKRGCKIRVLEVQGDRLKVEPAGINTPEGTEGEK</sequence>
<dbReference type="PANTHER" id="PTHR33507">
    <property type="entry name" value="INNER MEMBRANE PROTEIN YBBJ"/>
    <property type="match status" value="1"/>
</dbReference>
<reference evidence="8" key="1">
    <citation type="submission" date="2006-12" db="EMBL/GenBank/DDBJ databases">
        <title>Complete sequence of Pyrobaculum islandicum DSM 4184.</title>
        <authorList>
            <person name="Copeland A."/>
            <person name="Lucas S."/>
            <person name="Lapidus A."/>
            <person name="Barry K."/>
            <person name="Detter J.C."/>
            <person name="Glavina del Rio T."/>
            <person name="Dalin E."/>
            <person name="Tice H."/>
            <person name="Pitluck S."/>
            <person name="Meincke L."/>
            <person name="Brettin T."/>
            <person name="Bruce D."/>
            <person name="Han C."/>
            <person name="Tapia R."/>
            <person name="Gilna P."/>
            <person name="Schmutz J."/>
            <person name="Larimer F."/>
            <person name="Land M."/>
            <person name="Hauser L."/>
            <person name="Kyrpides N."/>
            <person name="Mikhailova N."/>
            <person name="Cozen A.E."/>
            <person name="Fitz-Gibbon S.T."/>
            <person name="House C.H."/>
            <person name="Saltikov C."/>
            <person name="Lowe T."/>
            <person name="Richardson P."/>
        </authorList>
    </citation>
    <scope>NUCLEOTIDE SEQUENCE [LARGE SCALE GENOMIC DNA]</scope>
    <source>
        <strain evidence="8">DSM 4184</strain>
    </source>
</reference>
<dbReference type="SUPFAM" id="SSF141322">
    <property type="entry name" value="NfeD domain-like"/>
    <property type="match status" value="1"/>
</dbReference>
<feature type="transmembrane region" description="Helical" evidence="5">
    <location>
        <begin position="330"/>
        <end position="353"/>
    </location>
</feature>
<dbReference type="HOGENOM" id="CLU_024619_1_1_2"/>
<name>A1RTE7_PYRIL</name>
<feature type="transmembrane region" description="Helical" evidence="5">
    <location>
        <begin position="298"/>
        <end position="318"/>
    </location>
</feature>
<dbReference type="Pfam" id="PF25145">
    <property type="entry name" value="NfeD1b_N"/>
    <property type="match status" value="1"/>
</dbReference>
<dbReference type="KEGG" id="pis:Pisl_1056"/>
<dbReference type="OrthoDB" id="28112at2157"/>
<proteinExistence type="predicted"/>
<evidence type="ECO:0000313" key="9">
    <source>
        <dbReference type="Proteomes" id="UP000002595"/>
    </source>
</evidence>
<dbReference type="Gene3D" id="2.40.50.140">
    <property type="entry name" value="Nucleic acid-binding proteins"/>
    <property type="match status" value="1"/>
</dbReference>
<dbReference type="EMBL" id="CP000504">
    <property type="protein sequence ID" value="ABL88229.1"/>
    <property type="molecule type" value="Genomic_DNA"/>
</dbReference>
<evidence type="ECO:0000256" key="1">
    <source>
        <dbReference type="ARBA" id="ARBA00004141"/>
    </source>
</evidence>
<dbReference type="InterPro" id="IPR002810">
    <property type="entry name" value="NfeD-like_C"/>
</dbReference>
<dbReference type="SUPFAM" id="SSF52096">
    <property type="entry name" value="ClpP/crotonase"/>
    <property type="match status" value="1"/>
</dbReference>
<gene>
    <name evidence="8" type="ordered locus">Pisl_1056</name>
</gene>
<organism evidence="8 9">
    <name type="scientific">Pyrobaculum islandicum (strain DSM 4184 / JCM 9189 / GEO3)</name>
    <dbReference type="NCBI Taxonomy" id="384616"/>
    <lineage>
        <taxon>Archaea</taxon>
        <taxon>Thermoproteota</taxon>
        <taxon>Thermoprotei</taxon>
        <taxon>Thermoproteales</taxon>
        <taxon>Thermoproteaceae</taxon>
        <taxon>Pyrobaculum</taxon>
    </lineage>
</organism>
<feature type="domain" description="NfeD-like C-terminal" evidence="6">
    <location>
        <begin position="371"/>
        <end position="425"/>
    </location>
</feature>
<dbReference type="eggNOG" id="arCOG01910">
    <property type="taxonomic scope" value="Archaea"/>
</dbReference>
<comment type="subcellular location">
    <subcellularLocation>
        <location evidence="1">Membrane</location>
        <topology evidence="1">Multi-pass membrane protein</topology>
    </subcellularLocation>
</comment>